<accession>A4SN08</accession>
<name>A4SN08_AERS4</name>
<reference evidence="2" key="1">
    <citation type="journal article" date="2008" name="BMC Genomics">
        <title>The genome of Aeromonas salmonicida subsp. salmonicida A449: insights into the evolution of a fish pathogen.</title>
        <authorList>
            <person name="Reith M.E."/>
            <person name="Singh R.K."/>
            <person name="Curtis B."/>
            <person name="Boyd J.M."/>
            <person name="Bouevitch A."/>
            <person name="Kimball J."/>
            <person name="Munholland J."/>
            <person name="Murphy C."/>
            <person name="Sarty D."/>
            <person name="Williams J."/>
            <person name="Nash J.H."/>
            <person name="Johnson S.C."/>
            <person name="Brown L.L."/>
        </authorList>
    </citation>
    <scope>NUCLEOTIDE SEQUENCE [LARGE SCALE GENOMIC DNA]</scope>
    <source>
        <strain evidence="2">A449</strain>
    </source>
</reference>
<dbReference type="HOGENOM" id="CLU_1657117_0_0_6"/>
<evidence type="ECO:0000313" key="2">
    <source>
        <dbReference type="Proteomes" id="UP000000225"/>
    </source>
</evidence>
<dbReference type="EMBL" id="CP000644">
    <property type="protein sequence ID" value="ABO90280.1"/>
    <property type="molecule type" value="Genomic_DNA"/>
</dbReference>
<gene>
    <name evidence="1" type="ordered locus">ASA_2219</name>
</gene>
<dbReference type="AlphaFoldDB" id="A4SN08"/>
<evidence type="ECO:0000313" key="1">
    <source>
        <dbReference type="EMBL" id="ABO90280.1"/>
    </source>
</evidence>
<dbReference type="KEGG" id="asa:ASA_2219"/>
<proteinExistence type="predicted"/>
<sequence>MAGGLLALRHPHSFIEIEAAKVGAVGDKHHLMAAAIGEDNKIPRLGRALQVDLLLGGRQLVDLLLEGEGVRIHRVLHGTTYTDTHLKASCQHPDPRRPSDTCPPFNLTGKLGVFLLRMGSWLRFARGSVLGLRKWSSMCADLFSMKATSMTSSLCKQAA</sequence>
<organism evidence="1 2">
    <name type="scientific">Aeromonas salmonicida (strain A449)</name>
    <dbReference type="NCBI Taxonomy" id="382245"/>
    <lineage>
        <taxon>Bacteria</taxon>
        <taxon>Pseudomonadati</taxon>
        <taxon>Pseudomonadota</taxon>
        <taxon>Gammaproteobacteria</taxon>
        <taxon>Aeromonadales</taxon>
        <taxon>Aeromonadaceae</taxon>
        <taxon>Aeromonas</taxon>
    </lineage>
</organism>
<dbReference type="Proteomes" id="UP000000225">
    <property type="component" value="Chromosome"/>
</dbReference>
<protein>
    <submittedName>
        <fullName evidence="1">Uncharacterized protein</fullName>
    </submittedName>
</protein>